<comment type="subcellular location">
    <subcellularLocation>
        <location evidence="1">Membrane</location>
        <topology evidence="1">Single-pass type I membrane protein</topology>
    </subcellularLocation>
</comment>
<keyword evidence="5" id="KW-0732">Signal</keyword>
<keyword evidence="3" id="KW-0808">Transferase</keyword>
<dbReference type="EMBL" id="CAADRP010001674">
    <property type="protein sequence ID" value="VFU47585.1"/>
    <property type="molecule type" value="Genomic_DNA"/>
</dbReference>
<accession>A0A6N2MHR8</accession>
<keyword evidence="7" id="KW-0418">Kinase</keyword>
<evidence type="ECO:0000256" key="10">
    <source>
        <dbReference type="ARBA" id="ARBA00023136"/>
    </source>
</evidence>
<sequence length="543" mass="61195">MRKPYMLNWIKQIYPKGLTEQVSRNMIGCIEQVSAIFIAAALAVANKKIGIHLNYKRKSNLAEMSSPYYDYPSNQNGFDPNSQEPTKIVDTFASSMRWEVVSSIVLGLVSTVAVVAIIYAIIDCLKKTGSAIPAYARIARDEIAGKSTKSEGPSPLSDQHVGIAVEPEFPLIRDSQVEFATMERFLSEMAREKPIRFSPQQIHGFTNGCSTILGSGAFGVVFKGDFPNRIPVAVKALSNHSNKKLEEQFMEEVGTMGRTYHANLARLYGFCFDPSMVALVYEYMENGSLNTILFNETREIEWEKLHEIAIGTAKGLAYLHEECQQRIIHYDIKPENILLDENLNPKVADFGLAKLCNRERSEVTLSGGRGTLGYSAPEVWRRNYPITHKCDVYSFGILLFEMIARRRHFDENVRESFQWLPRWVWDMYRNRELPVMLSLCGVEEKDKEKARRMSIVALLCIQHSPDARPLMSDVVKMLEGSMEIMREPENPFGYLESTRPNHAMETGSSGDMSSSISGTSGSQQSHSNHNLPGAVEIELACKY</sequence>
<dbReference type="InterPro" id="IPR001245">
    <property type="entry name" value="Ser-Thr/Tyr_kinase_cat_dom"/>
</dbReference>
<evidence type="ECO:0000256" key="3">
    <source>
        <dbReference type="ARBA" id="ARBA00022679"/>
    </source>
</evidence>
<evidence type="ECO:0000313" key="16">
    <source>
        <dbReference type="EMBL" id="VFU47585.1"/>
    </source>
</evidence>
<keyword evidence="11" id="KW-0325">Glycoprotein</keyword>
<dbReference type="InterPro" id="IPR011009">
    <property type="entry name" value="Kinase-like_dom_sf"/>
</dbReference>
<evidence type="ECO:0000256" key="13">
    <source>
        <dbReference type="SAM" id="MobiDB-lite"/>
    </source>
</evidence>
<dbReference type="FunFam" id="1.10.510.10:FF:000537">
    <property type="entry name" value="Putative receptor-like protein kinase"/>
    <property type="match status" value="1"/>
</dbReference>
<dbReference type="Gene3D" id="1.10.510.10">
    <property type="entry name" value="Transferase(Phosphotransferase) domain 1"/>
    <property type="match status" value="1"/>
</dbReference>
<feature type="compositionally biased region" description="Low complexity" evidence="13">
    <location>
        <begin position="507"/>
        <end position="527"/>
    </location>
</feature>
<feature type="region of interest" description="Disordered" evidence="13">
    <location>
        <begin position="497"/>
        <end position="531"/>
    </location>
</feature>
<dbReference type="Gene3D" id="3.30.200.20">
    <property type="entry name" value="Phosphorylase Kinase, domain 1"/>
    <property type="match status" value="1"/>
</dbReference>
<dbReference type="PROSITE" id="PS50011">
    <property type="entry name" value="PROTEIN_KINASE_DOM"/>
    <property type="match status" value="1"/>
</dbReference>
<evidence type="ECO:0000256" key="7">
    <source>
        <dbReference type="ARBA" id="ARBA00022777"/>
    </source>
</evidence>
<dbReference type="GO" id="GO:0016020">
    <property type="term" value="C:membrane"/>
    <property type="evidence" value="ECO:0007669"/>
    <property type="project" value="UniProtKB-SubCell"/>
</dbReference>
<reference evidence="16" key="1">
    <citation type="submission" date="2019-03" db="EMBL/GenBank/DDBJ databases">
        <authorList>
            <person name="Mank J."/>
            <person name="Almeida P."/>
        </authorList>
    </citation>
    <scope>NUCLEOTIDE SEQUENCE</scope>
    <source>
        <strain evidence="16">78183</strain>
    </source>
</reference>
<proteinExistence type="predicted"/>
<dbReference type="InterPro" id="IPR008271">
    <property type="entry name" value="Ser/Thr_kinase_AS"/>
</dbReference>
<dbReference type="PROSITE" id="PS00108">
    <property type="entry name" value="PROTEIN_KINASE_ST"/>
    <property type="match status" value="1"/>
</dbReference>
<evidence type="ECO:0000256" key="8">
    <source>
        <dbReference type="ARBA" id="ARBA00022840"/>
    </source>
</evidence>
<gene>
    <name evidence="16" type="ORF">SVIM_LOCUS306012</name>
</gene>
<dbReference type="GO" id="GO:0004674">
    <property type="term" value="F:protein serine/threonine kinase activity"/>
    <property type="evidence" value="ECO:0007669"/>
    <property type="project" value="UniProtKB-KW"/>
</dbReference>
<dbReference type="InterPro" id="IPR000719">
    <property type="entry name" value="Prot_kinase_dom"/>
</dbReference>
<evidence type="ECO:0000256" key="14">
    <source>
        <dbReference type="SAM" id="Phobius"/>
    </source>
</evidence>
<name>A0A6N2MHR8_SALVM</name>
<feature type="transmembrane region" description="Helical" evidence="14">
    <location>
        <begin position="100"/>
        <end position="122"/>
    </location>
</feature>
<dbReference type="PANTHER" id="PTHR27009">
    <property type="entry name" value="RUST RESISTANCE KINASE LR10-RELATED"/>
    <property type="match status" value="1"/>
</dbReference>
<keyword evidence="10 14" id="KW-0472">Membrane</keyword>
<evidence type="ECO:0000259" key="15">
    <source>
        <dbReference type="PROSITE" id="PS50011"/>
    </source>
</evidence>
<evidence type="ECO:0000256" key="1">
    <source>
        <dbReference type="ARBA" id="ARBA00004479"/>
    </source>
</evidence>
<dbReference type="SUPFAM" id="SSF56112">
    <property type="entry name" value="Protein kinase-like (PK-like)"/>
    <property type="match status" value="1"/>
</dbReference>
<protein>
    <recommendedName>
        <fullName evidence="15">Protein kinase domain-containing protein</fullName>
    </recommendedName>
</protein>
<dbReference type="AlphaFoldDB" id="A0A6N2MHR8"/>
<dbReference type="GO" id="GO:0005524">
    <property type="term" value="F:ATP binding"/>
    <property type="evidence" value="ECO:0007669"/>
    <property type="project" value="UniProtKB-UniRule"/>
</dbReference>
<keyword evidence="6 12" id="KW-0547">Nucleotide-binding</keyword>
<evidence type="ECO:0000256" key="12">
    <source>
        <dbReference type="PROSITE-ProRule" id="PRU10141"/>
    </source>
</evidence>
<dbReference type="Pfam" id="PF07714">
    <property type="entry name" value="PK_Tyr_Ser-Thr"/>
    <property type="match status" value="1"/>
</dbReference>
<feature type="domain" description="Protein kinase" evidence="15">
    <location>
        <begin position="207"/>
        <end position="485"/>
    </location>
</feature>
<dbReference type="SMART" id="SM00220">
    <property type="entry name" value="S_TKc"/>
    <property type="match status" value="1"/>
</dbReference>
<dbReference type="PROSITE" id="PS00107">
    <property type="entry name" value="PROTEIN_KINASE_ATP"/>
    <property type="match status" value="1"/>
</dbReference>
<evidence type="ECO:0000256" key="4">
    <source>
        <dbReference type="ARBA" id="ARBA00022692"/>
    </source>
</evidence>
<organism evidence="16">
    <name type="scientific">Salix viminalis</name>
    <name type="common">Common osier</name>
    <name type="synonym">Basket willow</name>
    <dbReference type="NCBI Taxonomy" id="40686"/>
    <lineage>
        <taxon>Eukaryota</taxon>
        <taxon>Viridiplantae</taxon>
        <taxon>Streptophyta</taxon>
        <taxon>Embryophyta</taxon>
        <taxon>Tracheophyta</taxon>
        <taxon>Spermatophyta</taxon>
        <taxon>Magnoliopsida</taxon>
        <taxon>eudicotyledons</taxon>
        <taxon>Gunneridae</taxon>
        <taxon>Pentapetalae</taxon>
        <taxon>rosids</taxon>
        <taxon>fabids</taxon>
        <taxon>Malpighiales</taxon>
        <taxon>Salicaceae</taxon>
        <taxon>Saliceae</taxon>
        <taxon>Salix</taxon>
    </lineage>
</organism>
<dbReference type="InterPro" id="IPR045874">
    <property type="entry name" value="LRK10/LRL21-25-like"/>
</dbReference>
<keyword evidence="8 12" id="KW-0067">ATP-binding</keyword>
<evidence type="ECO:0000256" key="9">
    <source>
        <dbReference type="ARBA" id="ARBA00022989"/>
    </source>
</evidence>
<evidence type="ECO:0000256" key="11">
    <source>
        <dbReference type="ARBA" id="ARBA00023180"/>
    </source>
</evidence>
<keyword evidence="2" id="KW-0723">Serine/threonine-protein kinase</keyword>
<keyword evidence="4 14" id="KW-0812">Transmembrane</keyword>
<evidence type="ECO:0000256" key="2">
    <source>
        <dbReference type="ARBA" id="ARBA00022527"/>
    </source>
</evidence>
<keyword evidence="9 14" id="KW-1133">Transmembrane helix</keyword>
<feature type="binding site" evidence="12">
    <location>
        <position position="235"/>
    </location>
    <ligand>
        <name>ATP</name>
        <dbReference type="ChEBI" id="CHEBI:30616"/>
    </ligand>
</feature>
<evidence type="ECO:0000256" key="5">
    <source>
        <dbReference type="ARBA" id="ARBA00022729"/>
    </source>
</evidence>
<dbReference type="InterPro" id="IPR017441">
    <property type="entry name" value="Protein_kinase_ATP_BS"/>
</dbReference>
<evidence type="ECO:0000256" key="6">
    <source>
        <dbReference type="ARBA" id="ARBA00022741"/>
    </source>
</evidence>